<keyword evidence="2" id="KW-1185">Reference proteome</keyword>
<dbReference type="RefSeq" id="WP_213123546.1">
    <property type="nucleotide sequence ID" value="NZ_JAGYPG010000001.1"/>
</dbReference>
<protein>
    <submittedName>
        <fullName evidence="1">Uncharacterized protein</fullName>
    </submittedName>
</protein>
<reference evidence="1 2" key="1">
    <citation type="submission" date="2021-05" db="EMBL/GenBank/DDBJ databases">
        <title>Novel Bacillus species.</title>
        <authorList>
            <person name="Liu G."/>
        </authorList>
    </citation>
    <scope>NUCLEOTIDE SEQUENCE [LARGE SCALE GENOMIC DNA]</scope>
    <source>
        <strain evidence="2">FJAT-49780</strain>
    </source>
</reference>
<evidence type="ECO:0000313" key="2">
    <source>
        <dbReference type="Proteomes" id="UP000681414"/>
    </source>
</evidence>
<gene>
    <name evidence="1" type="ORF">KHA97_04630</name>
</gene>
<organism evidence="1 2">
    <name type="scientific">Lederbergia citri</name>
    <dbReference type="NCBI Taxonomy" id="2833580"/>
    <lineage>
        <taxon>Bacteria</taxon>
        <taxon>Bacillati</taxon>
        <taxon>Bacillota</taxon>
        <taxon>Bacilli</taxon>
        <taxon>Bacillales</taxon>
        <taxon>Bacillaceae</taxon>
        <taxon>Lederbergia</taxon>
    </lineage>
</organism>
<dbReference type="Proteomes" id="UP000681414">
    <property type="component" value="Unassembled WGS sequence"/>
</dbReference>
<accession>A0A942TCN9</accession>
<dbReference type="EMBL" id="JAGYPG010000001">
    <property type="protein sequence ID" value="MBS4194356.1"/>
    <property type="molecule type" value="Genomic_DNA"/>
</dbReference>
<evidence type="ECO:0000313" key="1">
    <source>
        <dbReference type="EMBL" id="MBS4194356.1"/>
    </source>
</evidence>
<dbReference type="AlphaFoldDB" id="A0A942TCN9"/>
<comment type="caution">
    <text evidence="1">The sequence shown here is derived from an EMBL/GenBank/DDBJ whole genome shotgun (WGS) entry which is preliminary data.</text>
</comment>
<sequence length="57" mass="6785">MSEAKWIKNDRTYKLEDSNGNVLLTIEDRTCSGNYVTKEMLEQYSVEYFKDLEKEND</sequence>
<proteinExistence type="predicted"/>
<name>A0A942TCN9_9BACI</name>